<dbReference type="RefSeq" id="WP_214376932.1">
    <property type="nucleotide sequence ID" value="NZ_JAFEJU010000008.1"/>
</dbReference>
<organism evidence="5 6">
    <name type="scientific">Bifidobacterium colobi</name>
    <dbReference type="NCBI Taxonomy" id="2809026"/>
    <lineage>
        <taxon>Bacteria</taxon>
        <taxon>Bacillati</taxon>
        <taxon>Actinomycetota</taxon>
        <taxon>Actinomycetes</taxon>
        <taxon>Bifidobacteriales</taxon>
        <taxon>Bifidobacteriaceae</taxon>
        <taxon>Bifidobacterium</taxon>
    </lineage>
</organism>
<dbReference type="SUPFAM" id="SSF53756">
    <property type="entry name" value="UDP-Glycosyltransferase/glycogen phosphorylase"/>
    <property type="match status" value="1"/>
</dbReference>
<reference evidence="5 6" key="1">
    <citation type="journal article" date="2021" name="Environ. Microbiol.">
        <title>Genetic insights into the dark matter of the mammalian gut microbiota through targeted genome reconstruction.</title>
        <authorList>
            <person name="Lugli G.A."/>
            <person name="Alessandri G."/>
            <person name="Milani C."/>
            <person name="Viappiani A."/>
            <person name="Fontana F."/>
            <person name="Tarracchini C."/>
            <person name="Mancabelli L."/>
            <person name="Argentini C."/>
            <person name="Ruiz L."/>
            <person name="Margolles A."/>
            <person name="van Sinderen D."/>
            <person name="Turroni F."/>
            <person name="Ventura M."/>
        </authorList>
    </citation>
    <scope>NUCLEOTIDE SEQUENCE [LARGE SCALE GENOMIC DNA]</scope>
    <source>
        <strain evidence="5 6">LC6</strain>
    </source>
</reference>
<dbReference type="InterPro" id="IPR028098">
    <property type="entry name" value="Glyco_trans_4-like_N"/>
</dbReference>
<feature type="domain" description="Glycosyltransferase subfamily 4-like N-terminal" evidence="4">
    <location>
        <begin position="22"/>
        <end position="186"/>
    </location>
</feature>
<dbReference type="InterPro" id="IPR050194">
    <property type="entry name" value="Glycosyltransferase_grp1"/>
</dbReference>
<dbReference type="EMBL" id="JAFEJU010000008">
    <property type="protein sequence ID" value="MBT1175739.1"/>
    <property type="molecule type" value="Genomic_DNA"/>
</dbReference>
<proteinExistence type="predicted"/>
<keyword evidence="6" id="KW-1185">Reference proteome</keyword>
<dbReference type="Pfam" id="PF13439">
    <property type="entry name" value="Glyco_transf_4"/>
    <property type="match status" value="1"/>
</dbReference>
<evidence type="ECO:0000313" key="5">
    <source>
        <dbReference type="EMBL" id="MBT1175739.1"/>
    </source>
</evidence>
<name>A0ABS5UXB5_9BIFI</name>
<dbReference type="PANTHER" id="PTHR45947:SF3">
    <property type="entry name" value="SULFOQUINOVOSYL TRANSFERASE SQD2"/>
    <property type="match status" value="1"/>
</dbReference>
<gene>
    <name evidence="5" type="ORF">JS530_09565</name>
</gene>
<protein>
    <submittedName>
        <fullName evidence="5">Glycosyltransferase</fullName>
    </submittedName>
</protein>
<sequence>MTKASEPGHVKILYYSEGWGLGGIEQFVMNTVRHLDADRFVFDIFCTHDWSDAHDAEIRRLGGHRYTVFHNEKPGLATRFKASTRAWRRLLKAGDYDVVHINTMNGVGFVYAHIAKQEGVPVRIVHSHNSDFGEGSRGIKTIAHKLGRMLWGDSATVRLACSQIAGEYLFGNKRFEIIKNGIDTERFRFNEGVRRETRRMLHIADDELLFGAVGRLAPAKNPLFQVDILADLLAKDAHAKLLLVGDGPMAEETKQYAEKHGVADALIMPGPTNTPAPYYWALDVFTMPSTFDGFGMTCIEAMCAGLPCIRSIETPKIGIEGTIEKQLPLDDASEWAKSVLKMSHHRYQGDELVDLAGYGSKKTANRLMHLYQEAYSKSR</sequence>
<evidence type="ECO:0000259" key="3">
    <source>
        <dbReference type="Pfam" id="PF00534"/>
    </source>
</evidence>
<keyword evidence="2" id="KW-0808">Transferase</keyword>
<evidence type="ECO:0000259" key="4">
    <source>
        <dbReference type="Pfam" id="PF13439"/>
    </source>
</evidence>
<dbReference type="Gene3D" id="3.40.50.2000">
    <property type="entry name" value="Glycogen Phosphorylase B"/>
    <property type="match status" value="2"/>
</dbReference>
<evidence type="ECO:0000313" key="6">
    <source>
        <dbReference type="Proteomes" id="UP000711736"/>
    </source>
</evidence>
<feature type="domain" description="Glycosyl transferase family 1" evidence="3">
    <location>
        <begin position="194"/>
        <end position="310"/>
    </location>
</feature>
<keyword evidence="1" id="KW-0328">Glycosyltransferase</keyword>
<dbReference type="Proteomes" id="UP000711736">
    <property type="component" value="Unassembled WGS sequence"/>
</dbReference>
<dbReference type="InterPro" id="IPR001296">
    <property type="entry name" value="Glyco_trans_1"/>
</dbReference>
<dbReference type="Pfam" id="PF00534">
    <property type="entry name" value="Glycos_transf_1"/>
    <property type="match status" value="1"/>
</dbReference>
<accession>A0ABS5UXB5</accession>
<evidence type="ECO:0000256" key="2">
    <source>
        <dbReference type="ARBA" id="ARBA00022679"/>
    </source>
</evidence>
<dbReference type="PANTHER" id="PTHR45947">
    <property type="entry name" value="SULFOQUINOVOSYL TRANSFERASE SQD2"/>
    <property type="match status" value="1"/>
</dbReference>
<comment type="caution">
    <text evidence="5">The sequence shown here is derived from an EMBL/GenBank/DDBJ whole genome shotgun (WGS) entry which is preliminary data.</text>
</comment>
<evidence type="ECO:0000256" key="1">
    <source>
        <dbReference type="ARBA" id="ARBA00022676"/>
    </source>
</evidence>